<keyword evidence="8" id="KW-1185">Reference proteome</keyword>
<evidence type="ECO:0000256" key="4">
    <source>
        <dbReference type="ARBA" id="ARBA00022989"/>
    </source>
</evidence>
<name>A0A9X1VZU6_9GAMM</name>
<evidence type="ECO:0000313" key="7">
    <source>
        <dbReference type="EMBL" id="MCJ0972461.1"/>
    </source>
</evidence>
<comment type="caution">
    <text evidence="7">The sequence shown here is derived from an EMBL/GenBank/DDBJ whole genome shotgun (WGS) entry which is preliminary data.</text>
</comment>
<feature type="transmembrane region" description="Helical" evidence="6">
    <location>
        <begin position="291"/>
        <end position="317"/>
    </location>
</feature>
<evidence type="ECO:0000256" key="1">
    <source>
        <dbReference type="ARBA" id="ARBA00004651"/>
    </source>
</evidence>
<feature type="transmembrane region" description="Helical" evidence="6">
    <location>
        <begin position="171"/>
        <end position="191"/>
    </location>
</feature>
<protein>
    <recommendedName>
        <fullName evidence="9">Membrane protein involved in the export of O-antigen and teichoic acid</fullName>
    </recommendedName>
</protein>
<keyword evidence="2" id="KW-1003">Cell membrane</keyword>
<feature type="transmembrane region" description="Helical" evidence="6">
    <location>
        <begin position="212"/>
        <end position="234"/>
    </location>
</feature>
<evidence type="ECO:0008006" key="9">
    <source>
        <dbReference type="Google" id="ProtNLM"/>
    </source>
</evidence>
<organism evidence="7 8">
    <name type="scientific">Stutzerimonas marianensis</name>
    <dbReference type="NCBI Taxonomy" id="2929513"/>
    <lineage>
        <taxon>Bacteria</taxon>
        <taxon>Pseudomonadati</taxon>
        <taxon>Pseudomonadota</taxon>
        <taxon>Gammaproteobacteria</taxon>
        <taxon>Pseudomonadales</taxon>
        <taxon>Pseudomonadaceae</taxon>
        <taxon>Stutzerimonas</taxon>
    </lineage>
</organism>
<feature type="transmembrane region" description="Helical" evidence="6">
    <location>
        <begin position="82"/>
        <end position="103"/>
    </location>
</feature>
<feature type="transmembrane region" description="Helical" evidence="6">
    <location>
        <begin position="246"/>
        <end position="270"/>
    </location>
</feature>
<evidence type="ECO:0000256" key="2">
    <source>
        <dbReference type="ARBA" id="ARBA00022475"/>
    </source>
</evidence>
<dbReference type="GO" id="GO:0005886">
    <property type="term" value="C:plasma membrane"/>
    <property type="evidence" value="ECO:0007669"/>
    <property type="project" value="UniProtKB-SubCell"/>
</dbReference>
<feature type="transmembrane region" description="Helical" evidence="6">
    <location>
        <begin position="109"/>
        <end position="126"/>
    </location>
</feature>
<evidence type="ECO:0000256" key="5">
    <source>
        <dbReference type="ARBA" id="ARBA00023136"/>
    </source>
</evidence>
<accession>A0A9X1VZU6</accession>
<sequence>MSELISRLINVSLRGGTLVCKFLLIFFLANFLSPEEVGLFGLFVATIGYSFFVIGFEFYTYSTRDLLGVGREKWLPIIRDQWTFFAISYALFFPLLLSAFFVYFSSWRYVGWFLVLLLFEHTAQELNRLLVVMSEQFLASLVLFLRSGAWAIVAVLLMGYVQEARNLEFVFLAWSIGAGTACALGLARILQLDKSTWNREVDWRWILRGVKIAFPLLIASLAIRGLFTFDRYWIGSAVGLDILGAYVLFVGIAFSIVSFLDTGVIAFLYPKIVAAAKDNDERKFKKHMKELAVTLILATVMMAAFALFFSPFVLSWIGKEIYLDNLYLLQWLLLAVIIYAASMVPHVGLYAKHHDKVILYSQVLGLLVFLIGCFIGIPMFGAIAVVWAMCVSFLVILVWKIAVYQKICGFSSVSE</sequence>
<dbReference type="Proteomes" id="UP001139682">
    <property type="component" value="Unassembled WGS sequence"/>
</dbReference>
<dbReference type="EMBL" id="JALGRD010000002">
    <property type="protein sequence ID" value="MCJ0972461.1"/>
    <property type="molecule type" value="Genomic_DNA"/>
</dbReference>
<evidence type="ECO:0000256" key="6">
    <source>
        <dbReference type="SAM" id="Phobius"/>
    </source>
</evidence>
<evidence type="ECO:0000256" key="3">
    <source>
        <dbReference type="ARBA" id="ARBA00022692"/>
    </source>
</evidence>
<keyword evidence="4 6" id="KW-1133">Transmembrane helix</keyword>
<dbReference type="InterPro" id="IPR050833">
    <property type="entry name" value="Poly_Biosynth_Transport"/>
</dbReference>
<proteinExistence type="predicted"/>
<gene>
    <name evidence="7" type="ORF">MST27_03615</name>
</gene>
<evidence type="ECO:0000313" key="8">
    <source>
        <dbReference type="Proteomes" id="UP001139682"/>
    </source>
</evidence>
<feature type="transmembrane region" description="Helical" evidence="6">
    <location>
        <begin position="12"/>
        <end position="32"/>
    </location>
</feature>
<keyword evidence="5 6" id="KW-0472">Membrane</keyword>
<comment type="subcellular location">
    <subcellularLocation>
        <location evidence="1">Cell membrane</location>
        <topology evidence="1">Multi-pass membrane protein</topology>
    </subcellularLocation>
</comment>
<feature type="transmembrane region" description="Helical" evidence="6">
    <location>
        <begin position="38"/>
        <end position="61"/>
    </location>
</feature>
<dbReference type="AlphaFoldDB" id="A0A9X1VZU6"/>
<keyword evidence="3 6" id="KW-0812">Transmembrane</keyword>
<dbReference type="PANTHER" id="PTHR30250">
    <property type="entry name" value="PST FAMILY PREDICTED COLANIC ACID TRANSPORTER"/>
    <property type="match status" value="1"/>
</dbReference>
<dbReference type="PANTHER" id="PTHR30250:SF11">
    <property type="entry name" value="O-ANTIGEN TRANSPORTER-RELATED"/>
    <property type="match status" value="1"/>
</dbReference>
<feature type="transmembrane region" description="Helical" evidence="6">
    <location>
        <begin position="383"/>
        <end position="402"/>
    </location>
</feature>
<feature type="transmembrane region" description="Helical" evidence="6">
    <location>
        <begin position="138"/>
        <end position="159"/>
    </location>
</feature>
<reference evidence="7" key="1">
    <citation type="submission" date="2022-03" db="EMBL/GenBank/DDBJ databases">
        <title>Pseudomonas marianensis sp. nov., a marine bacterium isolated from deep-sea sediments of the Mariana Trench.</title>
        <authorList>
            <person name="Wei Y."/>
        </authorList>
    </citation>
    <scope>NUCLEOTIDE SEQUENCE</scope>
    <source>
        <strain evidence="7">PS1</strain>
    </source>
</reference>
<feature type="transmembrane region" description="Helical" evidence="6">
    <location>
        <begin position="329"/>
        <end position="350"/>
    </location>
</feature>
<feature type="transmembrane region" description="Helical" evidence="6">
    <location>
        <begin position="357"/>
        <end position="377"/>
    </location>
</feature>
<dbReference type="RefSeq" id="WP_243604656.1">
    <property type="nucleotide sequence ID" value="NZ_JALGRD010000002.1"/>
</dbReference>